<proteinExistence type="inferred from homology"/>
<keyword evidence="3 6" id="KW-0187">Copper transport</keyword>
<feature type="transmembrane region" description="Helical" evidence="6">
    <location>
        <begin position="111"/>
        <end position="134"/>
    </location>
</feature>
<comment type="caution">
    <text evidence="8">The sequence shown here is derived from an EMBL/GenBank/DDBJ whole genome shotgun (WGS) entry which is preliminary data.</text>
</comment>
<keyword evidence="4 6" id="KW-1133">Transmembrane helix</keyword>
<dbReference type="GO" id="GO:0005886">
    <property type="term" value="C:plasma membrane"/>
    <property type="evidence" value="ECO:0007669"/>
    <property type="project" value="TreeGrafter"/>
</dbReference>
<evidence type="ECO:0000256" key="2">
    <source>
        <dbReference type="ARBA" id="ARBA00022692"/>
    </source>
</evidence>
<reference evidence="8" key="2">
    <citation type="submission" date="2023-05" db="EMBL/GenBank/DDBJ databases">
        <authorList>
            <person name="Schelkunov M.I."/>
        </authorList>
    </citation>
    <scope>NUCLEOTIDE SEQUENCE</scope>
    <source>
        <strain evidence="8">Hsosn_3</strain>
        <tissue evidence="8">Leaf</tissue>
    </source>
</reference>
<dbReference type="Pfam" id="PF04145">
    <property type="entry name" value="Ctr"/>
    <property type="match status" value="2"/>
</dbReference>
<reference evidence="8" key="1">
    <citation type="submission" date="2023-02" db="EMBL/GenBank/DDBJ databases">
        <title>Genome of toxic invasive species Heracleum sosnowskyi carries increased number of genes despite the absence of recent whole-genome duplications.</title>
        <authorList>
            <person name="Schelkunov M."/>
            <person name="Shtratnikova V."/>
            <person name="Makarenko M."/>
            <person name="Klepikova A."/>
            <person name="Omelchenko D."/>
            <person name="Novikova G."/>
            <person name="Obukhova E."/>
            <person name="Bogdanov V."/>
            <person name="Penin A."/>
            <person name="Logacheva M."/>
        </authorList>
    </citation>
    <scope>NUCLEOTIDE SEQUENCE</scope>
    <source>
        <strain evidence="8">Hsosn_3</strain>
        <tissue evidence="8">Leaf</tissue>
    </source>
</reference>
<evidence type="ECO:0000256" key="1">
    <source>
        <dbReference type="ARBA" id="ARBA00006921"/>
    </source>
</evidence>
<evidence type="ECO:0000256" key="3">
    <source>
        <dbReference type="ARBA" id="ARBA00022796"/>
    </source>
</evidence>
<dbReference type="InterPro" id="IPR007274">
    <property type="entry name" value="Cop_transporter"/>
</dbReference>
<evidence type="ECO:0000256" key="5">
    <source>
        <dbReference type="ARBA" id="ARBA00023136"/>
    </source>
</evidence>
<dbReference type="EMBL" id="JAUIZM010000002">
    <property type="protein sequence ID" value="KAK1396835.1"/>
    <property type="molecule type" value="Genomic_DNA"/>
</dbReference>
<dbReference type="PANTHER" id="PTHR12483:SF94">
    <property type="entry name" value="COPPER TRANSPORTER 4"/>
    <property type="match status" value="1"/>
</dbReference>
<comment type="similarity">
    <text evidence="1 6">Belongs to the copper transporter (Ctr) (TC 1.A.56) family. SLC31A subfamily.</text>
</comment>
<name>A0AAD8J6R6_9APIA</name>
<feature type="transmembrane region" description="Helical" evidence="6">
    <location>
        <begin position="52"/>
        <end position="72"/>
    </location>
</feature>
<accession>A0AAD8J6R6</accession>
<keyword evidence="9" id="KW-1185">Reference proteome</keyword>
<keyword evidence="6" id="KW-0813">Transport</keyword>
<protein>
    <recommendedName>
        <fullName evidence="6">Copper transport protein</fullName>
    </recommendedName>
</protein>
<keyword evidence="6" id="KW-0186">Copper</keyword>
<dbReference type="AlphaFoldDB" id="A0AAD8J6R6"/>
<evidence type="ECO:0000256" key="6">
    <source>
        <dbReference type="RuleBase" id="RU367022"/>
    </source>
</evidence>
<evidence type="ECO:0000256" key="4">
    <source>
        <dbReference type="ARBA" id="ARBA00022989"/>
    </source>
</evidence>
<evidence type="ECO:0000313" key="9">
    <source>
        <dbReference type="Proteomes" id="UP001237642"/>
    </source>
</evidence>
<gene>
    <name evidence="8" type="ORF">POM88_006698</name>
</gene>
<dbReference type="PANTHER" id="PTHR12483">
    <property type="entry name" value="SOLUTE CARRIER FAMILY 31 COPPER TRANSPORTERS"/>
    <property type="match status" value="1"/>
</dbReference>
<keyword evidence="5 6" id="KW-0472">Membrane</keyword>
<evidence type="ECO:0000313" key="8">
    <source>
        <dbReference type="EMBL" id="KAK1396835.1"/>
    </source>
</evidence>
<dbReference type="Proteomes" id="UP001237642">
    <property type="component" value="Unassembled WGS sequence"/>
</dbReference>
<keyword evidence="2 6" id="KW-0812">Transmembrane</keyword>
<feature type="transmembrane region" description="Helical" evidence="6">
    <location>
        <begin position="84"/>
        <end position="105"/>
    </location>
</feature>
<organism evidence="8 9">
    <name type="scientific">Heracleum sosnowskyi</name>
    <dbReference type="NCBI Taxonomy" id="360622"/>
    <lineage>
        <taxon>Eukaryota</taxon>
        <taxon>Viridiplantae</taxon>
        <taxon>Streptophyta</taxon>
        <taxon>Embryophyta</taxon>
        <taxon>Tracheophyta</taxon>
        <taxon>Spermatophyta</taxon>
        <taxon>Magnoliopsida</taxon>
        <taxon>eudicotyledons</taxon>
        <taxon>Gunneridae</taxon>
        <taxon>Pentapetalae</taxon>
        <taxon>asterids</taxon>
        <taxon>campanulids</taxon>
        <taxon>Apiales</taxon>
        <taxon>Apiaceae</taxon>
        <taxon>Apioideae</taxon>
        <taxon>apioid superclade</taxon>
        <taxon>Tordylieae</taxon>
        <taxon>Tordyliinae</taxon>
        <taxon>Heracleum</taxon>
    </lineage>
</organism>
<evidence type="ECO:0000256" key="7">
    <source>
        <dbReference type="SAM" id="MobiDB-lite"/>
    </source>
</evidence>
<feature type="region of interest" description="Disordered" evidence="7">
    <location>
        <begin position="1"/>
        <end position="20"/>
    </location>
</feature>
<sequence>MHHNITPPVPPPPFNGSSTGGHVHHHTLAHTAFYWGKNAVFLFSGWPGKSSGMYALALVVVFMLAVLVEFFTHTKLVPAGSNRVAKGFFQTGIYGLRVGLAYMVMLSVVSYNVGVFIAAMIGHAAGFAIFGFAFKN</sequence>
<keyword evidence="6" id="KW-0406">Ion transport</keyword>
<dbReference type="GO" id="GO:0005375">
    <property type="term" value="F:copper ion transmembrane transporter activity"/>
    <property type="evidence" value="ECO:0007669"/>
    <property type="project" value="UniProtKB-UniRule"/>
</dbReference>
<comment type="subcellular location">
    <subcellularLocation>
        <location evidence="6">Membrane</location>
        <topology evidence="6">Multi-pass membrane protein</topology>
    </subcellularLocation>
</comment>